<keyword evidence="3" id="KW-1185">Reference proteome</keyword>
<dbReference type="AlphaFoldDB" id="A0AAV4BCQ9"/>
<dbReference type="EMBL" id="BLXT01004769">
    <property type="protein sequence ID" value="GFO17242.1"/>
    <property type="molecule type" value="Genomic_DNA"/>
</dbReference>
<reference evidence="2 3" key="1">
    <citation type="journal article" date="2021" name="Elife">
        <title>Chloroplast acquisition without the gene transfer in kleptoplastic sea slugs, Plakobranchus ocellatus.</title>
        <authorList>
            <person name="Maeda T."/>
            <person name="Takahashi S."/>
            <person name="Yoshida T."/>
            <person name="Shimamura S."/>
            <person name="Takaki Y."/>
            <person name="Nagai Y."/>
            <person name="Toyoda A."/>
            <person name="Suzuki Y."/>
            <person name="Arimoto A."/>
            <person name="Ishii H."/>
            <person name="Satoh N."/>
            <person name="Nishiyama T."/>
            <person name="Hasebe M."/>
            <person name="Maruyama T."/>
            <person name="Minagawa J."/>
            <person name="Obokata J."/>
            <person name="Shigenobu S."/>
        </authorList>
    </citation>
    <scope>NUCLEOTIDE SEQUENCE [LARGE SCALE GENOMIC DNA]</scope>
</reference>
<evidence type="ECO:0000313" key="3">
    <source>
        <dbReference type="Proteomes" id="UP000735302"/>
    </source>
</evidence>
<evidence type="ECO:0000256" key="1">
    <source>
        <dbReference type="SAM" id="MobiDB-lite"/>
    </source>
</evidence>
<dbReference type="Proteomes" id="UP000735302">
    <property type="component" value="Unassembled WGS sequence"/>
</dbReference>
<feature type="compositionally biased region" description="Low complexity" evidence="1">
    <location>
        <begin position="52"/>
        <end position="87"/>
    </location>
</feature>
<organism evidence="2 3">
    <name type="scientific">Plakobranchus ocellatus</name>
    <dbReference type="NCBI Taxonomy" id="259542"/>
    <lineage>
        <taxon>Eukaryota</taxon>
        <taxon>Metazoa</taxon>
        <taxon>Spiralia</taxon>
        <taxon>Lophotrochozoa</taxon>
        <taxon>Mollusca</taxon>
        <taxon>Gastropoda</taxon>
        <taxon>Heterobranchia</taxon>
        <taxon>Euthyneura</taxon>
        <taxon>Panpulmonata</taxon>
        <taxon>Sacoglossa</taxon>
        <taxon>Placobranchoidea</taxon>
        <taxon>Plakobranchidae</taxon>
        <taxon>Plakobranchus</taxon>
    </lineage>
</organism>
<name>A0AAV4BCQ9_9GAST</name>
<feature type="region of interest" description="Disordered" evidence="1">
    <location>
        <begin position="36"/>
        <end position="87"/>
    </location>
</feature>
<accession>A0AAV4BCQ9</accession>
<comment type="caution">
    <text evidence="2">The sequence shown here is derived from an EMBL/GenBank/DDBJ whole genome shotgun (WGS) entry which is preliminary data.</text>
</comment>
<sequence length="87" mass="9252">MHAATNLENEEVKVTTTTTPANQLYHNSFTLVPLSNSNTNGYGNNDDDGNVDDSGYVDGYGYGNTSTKTNTNDSTNANSNINGSLLN</sequence>
<evidence type="ECO:0000313" key="2">
    <source>
        <dbReference type="EMBL" id="GFO17242.1"/>
    </source>
</evidence>
<gene>
    <name evidence="2" type="ORF">PoB_004374700</name>
</gene>
<protein>
    <submittedName>
        <fullName evidence="2">Uncharacterized protein</fullName>
    </submittedName>
</protein>
<proteinExistence type="predicted"/>